<proteinExistence type="predicted"/>
<dbReference type="AlphaFoldDB" id="A0A382JLV8"/>
<dbReference type="GO" id="GO:0046872">
    <property type="term" value="F:metal ion binding"/>
    <property type="evidence" value="ECO:0007669"/>
    <property type="project" value="UniProtKB-KW"/>
</dbReference>
<protein>
    <recommendedName>
        <fullName evidence="3">Sulfatase N-terminal domain-containing protein</fullName>
    </recommendedName>
</protein>
<dbReference type="InterPro" id="IPR017850">
    <property type="entry name" value="Alkaline_phosphatase_core_sf"/>
</dbReference>
<sequence length="293" mass="33793">VHIGQWHNALSYDEETHFRSLEYLRARGNNPEPFMLVASYHHPHEPFHAPHEYWDLYEDAEIEIPEFPDDLDETYSMMDRCLNAYHGTRRYNLRDPDGLRKLRRAYYGLVTYMDRKVGELLDTLEQTGLADNTVVVFASDHGDMLCEKEMVQKRCFYEWSCRVPLIARFPDGWQAGTVCDTPVSLIDLLPTFCEIAGTEAALPHDGESLIGILDNPPQNRIAFAQAHEAVGMPCIMARQGSYKYNYIHSHEDQLFDLVADPGEWNNLIADSTHDETAVRLRQAILQRFDPETM</sequence>
<dbReference type="PANTHER" id="PTHR45953">
    <property type="entry name" value="IDURONATE 2-SULFATASE"/>
    <property type="match status" value="1"/>
</dbReference>
<name>A0A382JLV8_9ZZZZ</name>
<dbReference type="GO" id="GO:0008484">
    <property type="term" value="F:sulfuric ester hydrolase activity"/>
    <property type="evidence" value="ECO:0007669"/>
    <property type="project" value="TreeGrafter"/>
</dbReference>
<evidence type="ECO:0000259" key="3">
    <source>
        <dbReference type="Pfam" id="PF00884"/>
    </source>
</evidence>
<dbReference type="InterPro" id="IPR000917">
    <property type="entry name" value="Sulfatase_N"/>
</dbReference>
<dbReference type="EMBL" id="UINC01075331">
    <property type="protein sequence ID" value="SVC13404.1"/>
    <property type="molecule type" value="Genomic_DNA"/>
</dbReference>
<dbReference type="SUPFAM" id="SSF53649">
    <property type="entry name" value="Alkaline phosphatase-like"/>
    <property type="match status" value="1"/>
</dbReference>
<dbReference type="Gene3D" id="3.40.720.10">
    <property type="entry name" value="Alkaline Phosphatase, subunit A"/>
    <property type="match status" value="1"/>
</dbReference>
<dbReference type="Pfam" id="PF00884">
    <property type="entry name" value="Sulfatase"/>
    <property type="match status" value="1"/>
</dbReference>
<evidence type="ECO:0000313" key="4">
    <source>
        <dbReference type="EMBL" id="SVC13404.1"/>
    </source>
</evidence>
<evidence type="ECO:0000256" key="2">
    <source>
        <dbReference type="ARBA" id="ARBA00022801"/>
    </source>
</evidence>
<reference evidence="4" key="1">
    <citation type="submission" date="2018-05" db="EMBL/GenBank/DDBJ databases">
        <authorList>
            <person name="Lanie J.A."/>
            <person name="Ng W.-L."/>
            <person name="Kazmierczak K.M."/>
            <person name="Andrzejewski T.M."/>
            <person name="Davidsen T.M."/>
            <person name="Wayne K.J."/>
            <person name="Tettelin H."/>
            <person name="Glass J.I."/>
            <person name="Rusch D."/>
            <person name="Podicherti R."/>
            <person name="Tsui H.-C.T."/>
            <person name="Winkler M.E."/>
        </authorList>
    </citation>
    <scope>NUCLEOTIDE SEQUENCE</scope>
</reference>
<keyword evidence="2" id="KW-0378">Hydrolase</keyword>
<gene>
    <name evidence="4" type="ORF">METZ01_LOCUS266258</name>
</gene>
<keyword evidence="1" id="KW-0479">Metal-binding</keyword>
<dbReference type="GO" id="GO:0005737">
    <property type="term" value="C:cytoplasm"/>
    <property type="evidence" value="ECO:0007669"/>
    <property type="project" value="TreeGrafter"/>
</dbReference>
<evidence type="ECO:0000256" key="1">
    <source>
        <dbReference type="ARBA" id="ARBA00022723"/>
    </source>
</evidence>
<dbReference type="PANTHER" id="PTHR45953:SF1">
    <property type="entry name" value="IDURONATE 2-SULFATASE"/>
    <property type="match status" value="1"/>
</dbReference>
<accession>A0A382JLV8</accession>
<feature type="non-terminal residue" evidence="4">
    <location>
        <position position="1"/>
    </location>
</feature>
<feature type="non-terminal residue" evidence="4">
    <location>
        <position position="293"/>
    </location>
</feature>
<feature type="domain" description="Sulfatase N-terminal" evidence="3">
    <location>
        <begin position="11"/>
        <end position="197"/>
    </location>
</feature>
<organism evidence="4">
    <name type="scientific">marine metagenome</name>
    <dbReference type="NCBI Taxonomy" id="408172"/>
    <lineage>
        <taxon>unclassified sequences</taxon>
        <taxon>metagenomes</taxon>
        <taxon>ecological metagenomes</taxon>
    </lineage>
</organism>